<keyword evidence="1" id="KW-0547">Nucleotide-binding</keyword>
<dbReference type="Proteomes" id="UP000078113">
    <property type="component" value="Unassembled WGS sequence"/>
</dbReference>
<sequence length="796" mass="82353">MQSSPQLARLLSSPASATTATATTTTPISSASSPTSAFGANSSSSSSSSSIITNTGRYRPHLNALEAIPSPIISASSQARHLLPTSSHPAIAASAATASNSVLAPPPTAEALASLEGPLLPEDIPAGIYGGYTTQRTLGIGAFSRVVLAVPPLPRPPHTQSLPTTSDHLHLESLSRAASYGPSTSGEDSNSSSSSSSTVTAGLQPAISLQSPLSPPLPGSSSSFHQNGNPVLSTESHLRIRTASPPSAIDGLPADSSPLPHMAGVSLSASSSASATRRLSIQTQSLDRSQMAGSACGGNGGGTAAVMRAAATAAGHGGLPQGSQQVYALKMLEREPCRTNQRMKVSWVREVEVLKHISHPSLIHLVRSFCTPTYNILVLEAVSGGELFDLVAQHHADIIAPREWLVRRLMGELANAVGWMHRVNLVHRDIKLENILLTKDLRTCQPLTPSSLPPYSPTTTQPQPLLKLTDFGLSRFIDPATPHLETRCGSEEYAAPELIMGRRYDGRKTDAWALGVVGYALLTGSLPFLEDLPGSNAGAGSGSSAGLSDASAAASGSGSEGRSTQSNQVNASVRETAAASSRGAGGGGGGGAAVLRDPRARKAHLLRIAKGDLRWPETRNMESRDEFGLLDGAGTGALTARNRLITPAAQNFVGRLLRRDAAKRANVWDVWDEAWMVEGSFGGQGAAGAGAGAGAGAEAASSSSSQAVPASASSTAASIESPAAGPLPPSSVSNGTSNPAEGRRSTETRFQRVEETSAQGELFEVPLDPRVGSGREWMDRWTTLRTEPLSAVARDD</sequence>
<reference evidence="5" key="1">
    <citation type="submission" date="2016-04" db="EMBL/GenBank/DDBJ databases">
        <authorList>
            <person name="Nguyen H.D."/>
            <person name="Samba Siva P."/>
            <person name="Cullis J."/>
            <person name="Levesque C.A."/>
            <person name="Hambleton S."/>
        </authorList>
    </citation>
    <scope>NUCLEOTIDE SEQUENCE</scope>
    <source>
        <strain evidence="5">DAOMC 236422</strain>
    </source>
</reference>
<dbReference type="GO" id="GO:0004674">
    <property type="term" value="F:protein serine/threonine kinase activity"/>
    <property type="evidence" value="ECO:0007669"/>
    <property type="project" value="TreeGrafter"/>
</dbReference>
<evidence type="ECO:0000313" key="5">
    <source>
        <dbReference type="EMBL" id="KAE8265113.1"/>
    </source>
</evidence>
<dbReference type="SUPFAM" id="SSF56112">
    <property type="entry name" value="Protein kinase-like (PK-like)"/>
    <property type="match status" value="1"/>
</dbReference>
<dbReference type="Gene3D" id="1.10.510.10">
    <property type="entry name" value="Transferase(Phosphotransferase) domain 1"/>
    <property type="match status" value="1"/>
</dbReference>
<dbReference type="GO" id="GO:0005737">
    <property type="term" value="C:cytoplasm"/>
    <property type="evidence" value="ECO:0007669"/>
    <property type="project" value="TreeGrafter"/>
</dbReference>
<dbReference type="SMART" id="SM00220">
    <property type="entry name" value="S_TKc"/>
    <property type="match status" value="1"/>
</dbReference>
<feature type="compositionally biased region" description="Low complexity" evidence="3">
    <location>
        <begin position="12"/>
        <end position="50"/>
    </location>
</feature>
<feature type="compositionally biased region" description="Polar residues" evidence="3">
    <location>
        <begin position="224"/>
        <end position="235"/>
    </location>
</feature>
<dbReference type="InterPro" id="IPR000719">
    <property type="entry name" value="Prot_kinase_dom"/>
</dbReference>
<evidence type="ECO:0000256" key="3">
    <source>
        <dbReference type="SAM" id="MobiDB-lite"/>
    </source>
</evidence>
<feature type="compositionally biased region" description="Low complexity" evidence="3">
    <location>
        <begin position="544"/>
        <end position="563"/>
    </location>
</feature>
<evidence type="ECO:0000256" key="2">
    <source>
        <dbReference type="ARBA" id="ARBA00022840"/>
    </source>
</evidence>
<dbReference type="GO" id="GO:0005524">
    <property type="term" value="F:ATP binding"/>
    <property type="evidence" value="ECO:0007669"/>
    <property type="project" value="UniProtKB-KW"/>
</dbReference>
<dbReference type="InterPro" id="IPR008271">
    <property type="entry name" value="Ser/Thr_kinase_AS"/>
</dbReference>
<keyword evidence="6" id="KW-1185">Reference proteome</keyword>
<feature type="compositionally biased region" description="Low complexity" evidence="3">
    <location>
        <begin position="266"/>
        <end position="280"/>
    </location>
</feature>
<organism evidence="5 6">
    <name type="scientific">Tilletia walkeri</name>
    <dbReference type="NCBI Taxonomy" id="117179"/>
    <lineage>
        <taxon>Eukaryota</taxon>
        <taxon>Fungi</taxon>
        <taxon>Dikarya</taxon>
        <taxon>Basidiomycota</taxon>
        <taxon>Ustilaginomycotina</taxon>
        <taxon>Exobasidiomycetes</taxon>
        <taxon>Tilletiales</taxon>
        <taxon>Tilletiaceae</taxon>
        <taxon>Tilletia</taxon>
    </lineage>
</organism>
<evidence type="ECO:0000313" key="6">
    <source>
        <dbReference type="Proteomes" id="UP000078113"/>
    </source>
</evidence>
<comment type="caution">
    <text evidence="5">The sequence shown here is derived from an EMBL/GenBank/DDBJ whole genome shotgun (WGS) entry which is preliminary data.</text>
</comment>
<dbReference type="EMBL" id="LWDG02000477">
    <property type="protein sequence ID" value="KAE8265113.1"/>
    <property type="molecule type" value="Genomic_DNA"/>
</dbReference>
<feature type="region of interest" description="Disordered" evidence="3">
    <location>
        <begin position="538"/>
        <end position="594"/>
    </location>
</feature>
<accession>A0A8X7T1M3</accession>
<dbReference type="InterPro" id="IPR011009">
    <property type="entry name" value="Kinase-like_dom_sf"/>
</dbReference>
<feature type="compositionally biased region" description="Gly residues" evidence="3">
    <location>
        <begin position="583"/>
        <end position="592"/>
    </location>
</feature>
<feature type="region of interest" description="Disordered" evidence="3">
    <location>
        <begin position="711"/>
        <end position="774"/>
    </location>
</feature>
<feature type="compositionally biased region" description="Low complexity" evidence="3">
    <location>
        <begin position="183"/>
        <end position="197"/>
    </location>
</feature>
<feature type="region of interest" description="Disordered" evidence="3">
    <location>
        <begin position="177"/>
        <end position="298"/>
    </location>
</feature>
<keyword evidence="2" id="KW-0067">ATP-binding</keyword>
<feature type="compositionally biased region" description="Basic and acidic residues" evidence="3">
    <location>
        <begin position="741"/>
        <end position="755"/>
    </location>
</feature>
<evidence type="ECO:0000259" key="4">
    <source>
        <dbReference type="PROSITE" id="PS50011"/>
    </source>
</evidence>
<dbReference type="AlphaFoldDB" id="A0A8X7T1M3"/>
<feature type="compositionally biased region" description="Low complexity" evidence="3">
    <location>
        <begin position="711"/>
        <end position="724"/>
    </location>
</feature>
<dbReference type="Gene3D" id="3.30.200.20">
    <property type="entry name" value="Phosphorylase Kinase, domain 1"/>
    <property type="match status" value="1"/>
</dbReference>
<name>A0A8X7T1M3_9BASI</name>
<evidence type="ECO:0000256" key="1">
    <source>
        <dbReference type="ARBA" id="ARBA00022741"/>
    </source>
</evidence>
<dbReference type="GO" id="GO:0035556">
    <property type="term" value="P:intracellular signal transduction"/>
    <property type="evidence" value="ECO:0007669"/>
    <property type="project" value="TreeGrafter"/>
</dbReference>
<dbReference type="PROSITE" id="PS50011">
    <property type="entry name" value="PROTEIN_KINASE_DOM"/>
    <property type="match status" value="1"/>
</dbReference>
<feature type="compositionally biased region" description="Polar residues" evidence="3">
    <location>
        <begin position="564"/>
        <end position="573"/>
    </location>
</feature>
<feature type="region of interest" description="Disordered" evidence="3">
    <location>
        <begin position="1"/>
        <end position="52"/>
    </location>
</feature>
<gene>
    <name evidence="5" type="ORF">A4X09_0g6762</name>
</gene>
<dbReference type="Pfam" id="PF00069">
    <property type="entry name" value="Pkinase"/>
    <property type="match status" value="1"/>
</dbReference>
<proteinExistence type="predicted"/>
<dbReference type="PROSITE" id="PS00108">
    <property type="entry name" value="PROTEIN_KINASE_ST"/>
    <property type="match status" value="1"/>
</dbReference>
<reference evidence="5" key="2">
    <citation type="journal article" date="2019" name="IMA Fungus">
        <title>Genome sequencing and comparison of five Tilletia species to identify candidate genes for the detection of regulated species infecting wheat.</title>
        <authorList>
            <person name="Nguyen H.D.T."/>
            <person name="Sultana T."/>
            <person name="Kesanakurti P."/>
            <person name="Hambleton S."/>
        </authorList>
    </citation>
    <scope>NUCLEOTIDE SEQUENCE</scope>
    <source>
        <strain evidence="5">DAOMC 236422</strain>
    </source>
</reference>
<feature type="compositionally biased region" description="Polar residues" evidence="3">
    <location>
        <begin position="730"/>
        <end position="739"/>
    </location>
</feature>
<dbReference type="PANTHER" id="PTHR24346:SF30">
    <property type="entry name" value="MATERNAL EMBRYONIC LEUCINE ZIPPER KINASE"/>
    <property type="match status" value="1"/>
</dbReference>
<dbReference type="PANTHER" id="PTHR24346">
    <property type="entry name" value="MAP/MICROTUBULE AFFINITY-REGULATING KINASE"/>
    <property type="match status" value="1"/>
</dbReference>
<protein>
    <recommendedName>
        <fullName evidence="4">Protein kinase domain-containing protein</fullName>
    </recommendedName>
</protein>
<feature type="domain" description="Protein kinase" evidence="4">
    <location>
        <begin position="292"/>
        <end position="676"/>
    </location>
</feature>